<evidence type="ECO:0000256" key="1">
    <source>
        <dbReference type="ARBA" id="ARBA00004496"/>
    </source>
</evidence>
<dbReference type="GO" id="GO:0006826">
    <property type="term" value="P:iron ion transport"/>
    <property type="evidence" value="ECO:0007669"/>
    <property type="project" value="InterPro"/>
</dbReference>
<dbReference type="AlphaFoldDB" id="A0A4U0SQ21"/>
<feature type="region of interest" description="Disordered" evidence="5">
    <location>
        <begin position="1"/>
        <end position="28"/>
    </location>
</feature>
<gene>
    <name evidence="7" type="ORF">FCI23_07775</name>
</gene>
<dbReference type="GO" id="GO:0008849">
    <property type="term" value="F:enterochelin esterase activity"/>
    <property type="evidence" value="ECO:0007669"/>
    <property type="project" value="InterPro"/>
</dbReference>
<dbReference type="SUPFAM" id="SSF81296">
    <property type="entry name" value="E set domains"/>
    <property type="match status" value="1"/>
</dbReference>
<dbReference type="Gene3D" id="3.40.50.1820">
    <property type="entry name" value="alpha/beta hydrolase"/>
    <property type="match status" value="1"/>
</dbReference>
<dbReference type="NCBIfam" id="NF007758">
    <property type="entry name" value="PRK10439.1"/>
    <property type="match status" value="1"/>
</dbReference>
<dbReference type="GO" id="GO:0005737">
    <property type="term" value="C:cytoplasm"/>
    <property type="evidence" value="ECO:0007669"/>
    <property type="project" value="UniProtKB-SubCell"/>
</dbReference>
<dbReference type="InterPro" id="IPR050583">
    <property type="entry name" value="Mycobacterial_A85_antigen"/>
</dbReference>
<comment type="subcellular location">
    <subcellularLocation>
        <location evidence="1">Cytoplasm</location>
    </subcellularLocation>
</comment>
<evidence type="ECO:0000259" key="6">
    <source>
        <dbReference type="Pfam" id="PF11806"/>
    </source>
</evidence>
<comment type="caution">
    <text evidence="7">The sequence shown here is derived from an EMBL/GenBank/DDBJ whole genome shotgun (WGS) entry which is preliminary data.</text>
</comment>
<name>A0A4U0SQ21_9ACTN</name>
<dbReference type="Proteomes" id="UP000305778">
    <property type="component" value="Unassembled WGS sequence"/>
</dbReference>
<protein>
    <submittedName>
        <fullName evidence="7">Enterochelin esterase</fullName>
        <ecNumber evidence="7">3.1.1.-</ecNumber>
    </submittedName>
</protein>
<dbReference type="InterPro" id="IPR014756">
    <property type="entry name" value="Ig_E-set"/>
</dbReference>
<dbReference type="GO" id="GO:0005975">
    <property type="term" value="P:carbohydrate metabolic process"/>
    <property type="evidence" value="ECO:0007669"/>
    <property type="project" value="UniProtKB-ARBA"/>
</dbReference>
<dbReference type="InterPro" id="IPR029058">
    <property type="entry name" value="AB_hydrolase_fold"/>
</dbReference>
<feature type="domain" description="Enterochelin esterase N-terminal" evidence="6">
    <location>
        <begin position="70"/>
        <end position="183"/>
    </location>
</feature>
<feature type="compositionally biased region" description="Pro residues" evidence="5">
    <location>
        <begin position="1"/>
        <end position="24"/>
    </location>
</feature>
<dbReference type="InterPro" id="IPR021764">
    <property type="entry name" value="Enterochelin_esterase_N"/>
</dbReference>
<dbReference type="Pfam" id="PF11806">
    <property type="entry name" value="Enterochelin_N"/>
    <property type="match status" value="1"/>
</dbReference>
<dbReference type="PANTHER" id="PTHR48098:SF3">
    <property type="entry name" value="IRON(III) ENTEROBACTIN ESTERASE"/>
    <property type="match status" value="1"/>
</dbReference>
<dbReference type="Pfam" id="PF00756">
    <property type="entry name" value="Esterase"/>
    <property type="match status" value="1"/>
</dbReference>
<sequence length="423" mass="47313">MLSDPWRPPTGVPARPPHIPPPAPVERATSPRIAALSAAPGKAADFWRTAETEGTPLIEPADGDPDHAIVTFLWRGTKATRAVLVLPNELADPHDLSGNLMDRVPDTDIWHWSIRMRTDWRATYTLCVDDGQRQGARQGPSPDYHQWLSTQHRRDPFNPAAFPRRWGGEPLSVVALPDAPGHPSDWEPHDGIPRGEVSVHTMRSANLRNWRRVWVYTPAGYEDLADLPVLVLLDGEMWQPELGISNLLDNLIADGRLPPLAALLPDSLDSDVRWDELTCDSRFTNYLLRELLPWAARRWPLTNDPARTVLAGQGLGGLTAAHAALRSPTRFGNALVQSGSFWWPAGPGAEWLTGRVERSSRRPVRFRISAGLQEWVLLPASRRLRDALRARGYDVDYRELNAGHDYLPWRDELATGLVHLLGR</sequence>
<dbReference type="SUPFAM" id="SSF53474">
    <property type="entry name" value="alpha/beta-Hydrolases"/>
    <property type="match status" value="1"/>
</dbReference>
<dbReference type="Gene3D" id="2.60.40.10">
    <property type="entry name" value="Immunoglobulins"/>
    <property type="match status" value="1"/>
</dbReference>
<evidence type="ECO:0000256" key="4">
    <source>
        <dbReference type="ARBA" id="ARBA00024201"/>
    </source>
</evidence>
<keyword evidence="8" id="KW-1185">Reference proteome</keyword>
<dbReference type="PANTHER" id="PTHR48098">
    <property type="entry name" value="ENTEROCHELIN ESTERASE-RELATED"/>
    <property type="match status" value="1"/>
</dbReference>
<evidence type="ECO:0000313" key="8">
    <source>
        <dbReference type="Proteomes" id="UP000305778"/>
    </source>
</evidence>
<dbReference type="InterPro" id="IPR000801">
    <property type="entry name" value="Esterase-like"/>
</dbReference>
<dbReference type="OrthoDB" id="9775130at2"/>
<keyword evidence="3 7" id="KW-0378">Hydrolase</keyword>
<evidence type="ECO:0000313" key="7">
    <source>
        <dbReference type="EMBL" id="TKA12180.1"/>
    </source>
</evidence>
<comment type="similarity">
    <text evidence="4">Belongs to the Fes family.</text>
</comment>
<dbReference type="EC" id="3.1.1.-" evidence="7"/>
<evidence type="ECO:0000256" key="2">
    <source>
        <dbReference type="ARBA" id="ARBA00022490"/>
    </source>
</evidence>
<evidence type="ECO:0000256" key="3">
    <source>
        <dbReference type="ARBA" id="ARBA00022801"/>
    </source>
</evidence>
<dbReference type="InterPro" id="IPR013783">
    <property type="entry name" value="Ig-like_fold"/>
</dbReference>
<reference evidence="7 8" key="1">
    <citation type="submission" date="2019-04" db="EMBL/GenBank/DDBJ databases">
        <title>Streptomyces oryziradicis sp. nov., a novel actinomycete isolated from rhizosphere soil of rice (Oryza sativa L.).</title>
        <authorList>
            <person name="Li C."/>
        </authorList>
    </citation>
    <scope>NUCLEOTIDE SEQUENCE [LARGE SCALE GENOMIC DNA]</scope>
    <source>
        <strain evidence="7 8">NEAU-C40</strain>
    </source>
</reference>
<keyword evidence="2" id="KW-0963">Cytoplasm</keyword>
<accession>A0A4U0SQ21</accession>
<dbReference type="RefSeq" id="WP_136722713.1">
    <property type="nucleotide sequence ID" value="NZ_SUMC01000005.1"/>
</dbReference>
<proteinExistence type="inferred from homology"/>
<organism evidence="7 8">
    <name type="scientific">Actinacidiphila oryziradicis</name>
    <dbReference type="NCBI Taxonomy" id="2571141"/>
    <lineage>
        <taxon>Bacteria</taxon>
        <taxon>Bacillati</taxon>
        <taxon>Actinomycetota</taxon>
        <taxon>Actinomycetes</taxon>
        <taxon>Kitasatosporales</taxon>
        <taxon>Streptomycetaceae</taxon>
        <taxon>Actinacidiphila</taxon>
    </lineage>
</organism>
<dbReference type="EMBL" id="SUMC01000005">
    <property type="protein sequence ID" value="TKA12180.1"/>
    <property type="molecule type" value="Genomic_DNA"/>
</dbReference>
<evidence type="ECO:0000256" key="5">
    <source>
        <dbReference type="SAM" id="MobiDB-lite"/>
    </source>
</evidence>
<dbReference type="GO" id="GO:0005506">
    <property type="term" value="F:iron ion binding"/>
    <property type="evidence" value="ECO:0007669"/>
    <property type="project" value="InterPro"/>
</dbReference>